<keyword evidence="9 11" id="KW-0378">Hydrolase</keyword>
<keyword evidence="6 11" id="KW-0031">Aminopeptidase</keyword>
<evidence type="ECO:0000256" key="5">
    <source>
        <dbReference type="ARBA" id="ARBA00021843"/>
    </source>
</evidence>
<dbReference type="Gene3D" id="3.40.50.1820">
    <property type="entry name" value="alpha/beta hydrolase"/>
    <property type="match status" value="1"/>
</dbReference>
<proteinExistence type="inferred from homology"/>
<feature type="domain" description="AB hydrolase-1" evidence="13">
    <location>
        <begin position="34"/>
        <end position="297"/>
    </location>
</feature>
<accession>A0A9X3UFW1</accession>
<evidence type="ECO:0000256" key="4">
    <source>
        <dbReference type="ARBA" id="ARBA00012568"/>
    </source>
</evidence>
<dbReference type="PANTHER" id="PTHR43722">
    <property type="entry name" value="PROLINE IMINOPEPTIDASE"/>
    <property type="match status" value="1"/>
</dbReference>
<dbReference type="AlphaFoldDB" id="A0A9X3UFW1"/>
<keyword evidence="15" id="KW-1185">Reference proteome</keyword>
<dbReference type="PANTHER" id="PTHR43722:SF1">
    <property type="entry name" value="PROLINE IMINOPEPTIDASE"/>
    <property type="match status" value="1"/>
</dbReference>
<feature type="active site" description="Proton donor" evidence="12">
    <location>
        <position position="296"/>
    </location>
</feature>
<reference evidence="14" key="1">
    <citation type="submission" date="2022-11" db="EMBL/GenBank/DDBJ databases">
        <title>Draft genome sequence of Hoeflea poritis E7-10 and Hoeflea prorocentri PM5-8, separated from scleractinian coral Porites lutea and marine dinoflagellate.</title>
        <authorList>
            <person name="Zhang G."/>
            <person name="Wei Q."/>
            <person name="Cai L."/>
        </authorList>
    </citation>
    <scope>NUCLEOTIDE SEQUENCE</scope>
    <source>
        <strain evidence="14">PM5-8</strain>
    </source>
</reference>
<protein>
    <recommendedName>
        <fullName evidence="5 11">Proline iminopeptidase</fullName>
        <shortName evidence="11">PIP</shortName>
        <ecNumber evidence="4 11">3.4.11.5</ecNumber>
    </recommendedName>
    <alternativeName>
        <fullName evidence="10 11">Prolyl aminopeptidase</fullName>
    </alternativeName>
</protein>
<evidence type="ECO:0000256" key="6">
    <source>
        <dbReference type="ARBA" id="ARBA00022438"/>
    </source>
</evidence>
<evidence type="ECO:0000256" key="10">
    <source>
        <dbReference type="ARBA" id="ARBA00029605"/>
    </source>
</evidence>
<dbReference type="InterPro" id="IPR002410">
    <property type="entry name" value="Peptidase_S33"/>
</dbReference>
<feature type="active site" description="Nucleophile" evidence="12">
    <location>
        <position position="114"/>
    </location>
</feature>
<dbReference type="GO" id="GO:0006508">
    <property type="term" value="P:proteolysis"/>
    <property type="evidence" value="ECO:0007669"/>
    <property type="project" value="UniProtKB-KW"/>
</dbReference>
<keyword evidence="8 11" id="KW-0645">Protease</keyword>
<dbReference type="Pfam" id="PF00561">
    <property type="entry name" value="Abhydrolase_1"/>
    <property type="match status" value="1"/>
</dbReference>
<dbReference type="Proteomes" id="UP001151234">
    <property type="component" value="Unassembled WGS sequence"/>
</dbReference>
<comment type="caution">
    <text evidence="14">The sequence shown here is derived from an EMBL/GenBank/DDBJ whole genome shotgun (WGS) entry which is preliminary data.</text>
</comment>
<comment type="catalytic activity">
    <reaction evidence="1 11">
        <text>Release of N-terminal proline from a peptide.</text>
        <dbReference type="EC" id="3.4.11.5"/>
    </reaction>
</comment>
<gene>
    <name evidence="14" type="ORF">OQ273_03290</name>
</gene>
<dbReference type="SUPFAM" id="SSF53474">
    <property type="entry name" value="alpha/beta-Hydrolases"/>
    <property type="match status" value="1"/>
</dbReference>
<evidence type="ECO:0000256" key="3">
    <source>
        <dbReference type="ARBA" id="ARBA00010088"/>
    </source>
</evidence>
<evidence type="ECO:0000256" key="7">
    <source>
        <dbReference type="ARBA" id="ARBA00022490"/>
    </source>
</evidence>
<evidence type="ECO:0000256" key="9">
    <source>
        <dbReference type="ARBA" id="ARBA00022801"/>
    </source>
</evidence>
<comment type="subcellular location">
    <subcellularLocation>
        <location evidence="2 11">Cytoplasm</location>
    </subcellularLocation>
</comment>
<evidence type="ECO:0000313" key="15">
    <source>
        <dbReference type="Proteomes" id="UP001151234"/>
    </source>
</evidence>
<keyword evidence="7 11" id="KW-0963">Cytoplasm</keyword>
<organism evidence="14 15">
    <name type="scientific">Hoeflea prorocentri</name>
    <dbReference type="NCBI Taxonomy" id="1922333"/>
    <lineage>
        <taxon>Bacteria</taxon>
        <taxon>Pseudomonadati</taxon>
        <taxon>Pseudomonadota</taxon>
        <taxon>Alphaproteobacteria</taxon>
        <taxon>Hyphomicrobiales</taxon>
        <taxon>Rhizobiaceae</taxon>
        <taxon>Hoeflea</taxon>
    </lineage>
</organism>
<evidence type="ECO:0000256" key="11">
    <source>
        <dbReference type="PIRNR" id="PIRNR006431"/>
    </source>
</evidence>
<dbReference type="GO" id="GO:0005737">
    <property type="term" value="C:cytoplasm"/>
    <property type="evidence" value="ECO:0007669"/>
    <property type="project" value="UniProtKB-SubCell"/>
</dbReference>
<dbReference type="InterPro" id="IPR005944">
    <property type="entry name" value="Pro_iminopeptidase"/>
</dbReference>
<dbReference type="PRINTS" id="PR00793">
    <property type="entry name" value="PROAMNOPTASE"/>
</dbReference>
<evidence type="ECO:0000313" key="14">
    <source>
        <dbReference type="EMBL" id="MDA5397590.1"/>
    </source>
</evidence>
<evidence type="ECO:0000259" key="13">
    <source>
        <dbReference type="Pfam" id="PF00561"/>
    </source>
</evidence>
<feature type="active site" evidence="12">
    <location>
        <position position="268"/>
    </location>
</feature>
<dbReference type="InterPro" id="IPR000073">
    <property type="entry name" value="AB_hydrolase_1"/>
</dbReference>
<dbReference type="EMBL" id="JAPJZI010000001">
    <property type="protein sequence ID" value="MDA5397590.1"/>
    <property type="molecule type" value="Genomic_DNA"/>
</dbReference>
<sequence length="318" mass="34786">MPLYPQTEPLQSGRLSQQDGHSVYWETLGDPSRPAMLLLHGGPGGGIAARMPRLFDPSKWHIVAMDQRGGGRSEPHAGDTLDALRDNTTDHLISDIERLRIELGIAGWYVYGSSWGATLAQAYAHAQPERTMGMILAAVTSTSRFEIDFLYGGAGDFLPEAFEDFLAGAPEGVPGMGMAAAYGDRLMSGERRIEEEAARNWCQWEEAVLQVDPRAEPTGRFEELRFSLGFARVVTLYFRNLAWLEPPLLEQASALADIPAILINSRVDLSTPLSTAWRLHKAMPRSKLVVIPGALHGTLYGPLSEAVIEAGNSFADDI</sequence>
<dbReference type="InterPro" id="IPR029058">
    <property type="entry name" value="AB_hydrolase_fold"/>
</dbReference>
<dbReference type="GO" id="GO:0004177">
    <property type="term" value="F:aminopeptidase activity"/>
    <property type="evidence" value="ECO:0007669"/>
    <property type="project" value="UniProtKB-UniRule"/>
</dbReference>
<comment type="similarity">
    <text evidence="3 11">Belongs to the peptidase S33 family.</text>
</comment>
<dbReference type="EC" id="3.4.11.5" evidence="4 11"/>
<evidence type="ECO:0000256" key="1">
    <source>
        <dbReference type="ARBA" id="ARBA00001585"/>
    </source>
</evidence>
<name>A0A9X3UFW1_9HYPH</name>
<evidence type="ECO:0000256" key="12">
    <source>
        <dbReference type="PIRSR" id="PIRSR006431-1"/>
    </source>
</evidence>
<evidence type="ECO:0000256" key="2">
    <source>
        <dbReference type="ARBA" id="ARBA00004496"/>
    </source>
</evidence>
<evidence type="ECO:0000256" key="8">
    <source>
        <dbReference type="ARBA" id="ARBA00022670"/>
    </source>
</evidence>
<dbReference type="RefSeq" id="WP_267989049.1">
    <property type="nucleotide sequence ID" value="NZ_JAPJZI010000001.1"/>
</dbReference>
<dbReference type="PIRSF" id="PIRSF006431">
    <property type="entry name" value="Pept_S33"/>
    <property type="match status" value="1"/>
</dbReference>